<evidence type="ECO:0000256" key="4">
    <source>
        <dbReference type="ARBA" id="ARBA00048391"/>
    </source>
</evidence>
<keyword evidence="9" id="KW-1185">Reference proteome</keyword>
<dbReference type="InterPro" id="IPR040758">
    <property type="entry name" value="PrmC_N"/>
</dbReference>
<dbReference type="SUPFAM" id="SSF53335">
    <property type="entry name" value="S-adenosyl-L-methionine-dependent methyltransferases"/>
    <property type="match status" value="1"/>
</dbReference>
<comment type="catalytic activity">
    <reaction evidence="4 5">
        <text>L-glutaminyl-[peptide chain release factor] + S-adenosyl-L-methionine = N(5)-methyl-L-glutaminyl-[peptide chain release factor] + S-adenosyl-L-homocysteine + H(+)</text>
        <dbReference type="Rhea" id="RHEA:42896"/>
        <dbReference type="Rhea" id="RHEA-COMP:10271"/>
        <dbReference type="Rhea" id="RHEA-COMP:10272"/>
        <dbReference type="ChEBI" id="CHEBI:15378"/>
        <dbReference type="ChEBI" id="CHEBI:30011"/>
        <dbReference type="ChEBI" id="CHEBI:57856"/>
        <dbReference type="ChEBI" id="CHEBI:59789"/>
        <dbReference type="ChEBI" id="CHEBI:61891"/>
        <dbReference type="EC" id="2.1.1.297"/>
    </reaction>
</comment>
<gene>
    <name evidence="5" type="primary">prmC</name>
    <name evidence="8" type="ORF">EDD72_1312</name>
</gene>
<dbReference type="InterPro" id="IPR007848">
    <property type="entry name" value="Small_mtfrase_dom"/>
</dbReference>
<keyword evidence="1 5" id="KW-0489">Methyltransferase</keyword>
<dbReference type="EMBL" id="SMAB01000031">
    <property type="protein sequence ID" value="TCS78030.1"/>
    <property type="molecule type" value="Genomic_DNA"/>
</dbReference>
<comment type="similarity">
    <text evidence="5">Belongs to the protein N5-glutamine methyltransferase family. PrmC subfamily.</text>
</comment>
<feature type="binding site" evidence="5">
    <location>
        <begin position="125"/>
        <end position="129"/>
    </location>
    <ligand>
        <name>S-adenosyl-L-methionine</name>
        <dbReference type="ChEBI" id="CHEBI:59789"/>
    </ligand>
</feature>
<dbReference type="Gene3D" id="1.10.8.10">
    <property type="entry name" value="DNA helicase RuvA subunit, C-terminal domain"/>
    <property type="match status" value="1"/>
</dbReference>
<dbReference type="InterPro" id="IPR019874">
    <property type="entry name" value="RF_methyltr_PrmC"/>
</dbReference>
<dbReference type="InterPro" id="IPR029063">
    <property type="entry name" value="SAM-dependent_MTases_sf"/>
</dbReference>
<evidence type="ECO:0000259" key="7">
    <source>
        <dbReference type="Pfam" id="PF17827"/>
    </source>
</evidence>
<dbReference type="RefSeq" id="WP_165895089.1">
    <property type="nucleotide sequence ID" value="NZ_SMAB01000031.1"/>
</dbReference>
<evidence type="ECO:0000256" key="2">
    <source>
        <dbReference type="ARBA" id="ARBA00022679"/>
    </source>
</evidence>
<dbReference type="AlphaFoldDB" id="A0A4R3K5M5"/>
<dbReference type="InterPro" id="IPR004556">
    <property type="entry name" value="HemK-like"/>
</dbReference>
<keyword evidence="2 5" id="KW-0808">Transferase</keyword>
<protein>
    <recommendedName>
        <fullName evidence="5">Release factor glutamine methyltransferase</fullName>
        <shortName evidence="5">RF MTase</shortName>
        <ecNumber evidence="5">2.1.1.297</ecNumber>
    </recommendedName>
    <alternativeName>
        <fullName evidence="5">N5-glutamine methyltransferase PrmC</fullName>
    </alternativeName>
    <alternativeName>
        <fullName evidence="5">Protein-(glutamine-N5) MTase PrmC</fullName>
    </alternativeName>
    <alternativeName>
        <fullName evidence="5">Protein-glutamine N-methyltransferase PrmC</fullName>
    </alternativeName>
</protein>
<dbReference type="PROSITE" id="PS00092">
    <property type="entry name" value="N6_MTASE"/>
    <property type="match status" value="1"/>
</dbReference>
<dbReference type="EC" id="2.1.1.297" evidence="5"/>
<dbReference type="InterPro" id="IPR050320">
    <property type="entry name" value="N5-glutamine_MTase"/>
</dbReference>
<evidence type="ECO:0000256" key="5">
    <source>
        <dbReference type="HAMAP-Rule" id="MF_02126"/>
    </source>
</evidence>
<dbReference type="HAMAP" id="MF_02126">
    <property type="entry name" value="RF_methyltr_PrmC"/>
    <property type="match status" value="1"/>
</dbReference>
<dbReference type="Proteomes" id="UP000295788">
    <property type="component" value="Unassembled WGS sequence"/>
</dbReference>
<dbReference type="Pfam" id="PF05175">
    <property type="entry name" value="MTS"/>
    <property type="match status" value="1"/>
</dbReference>
<dbReference type="NCBIfam" id="TIGR03534">
    <property type="entry name" value="RF_mod_PrmC"/>
    <property type="match status" value="1"/>
</dbReference>
<comment type="caution">
    <text evidence="5">Lacks conserved residue(s) required for the propagation of feature annotation.</text>
</comment>
<dbReference type="InterPro" id="IPR002052">
    <property type="entry name" value="DNA_methylase_N6_adenine_CS"/>
</dbReference>
<evidence type="ECO:0000256" key="1">
    <source>
        <dbReference type="ARBA" id="ARBA00022603"/>
    </source>
</evidence>
<evidence type="ECO:0000259" key="6">
    <source>
        <dbReference type="Pfam" id="PF05175"/>
    </source>
</evidence>
<reference evidence="8 9" key="1">
    <citation type="submission" date="2019-03" db="EMBL/GenBank/DDBJ databases">
        <title>Genomic Encyclopedia of Type Strains, Phase IV (KMG-IV): sequencing the most valuable type-strain genomes for metagenomic binning, comparative biology and taxonomic classification.</title>
        <authorList>
            <person name="Goeker M."/>
        </authorList>
    </citation>
    <scope>NUCLEOTIDE SEQUENCE [LARGE SCALE GENOMIC DNA]</scope>
    <source>
        <strain evidence="8 9">DSM 23802</strain>
    </source>
</reference>
<sequence length="287" mass="32923">MKMTIREAQTWASSFLAKQNIEQAELEAEIMIRSLFGWDRSQLFVHWNESMPMSRLEQFKQWLNRRINHEPIQYIIGTQEFFGREFQVNSSVLIPRPETELLIEEVLQQAEQIWQDQPITVVDIGTGSGAIAITLSLEKPNWNVHTVDISKQALQVAKRNAERLGAKLIFHHGNLLEPIIRQKMKVDLVISNPPYIPSRDIQTLMPEVKNYEPILALDGGEDGLVFYRQIISQSFSVLKRLGMIAFEIGTDQSEAIQQLFANSGAKSYQVLPDFQGIPRVAMAWFKD</sequence>
<feature type="domain" description="Release factor glutamine methyltransferase N-terminal" evidence="7">
    <location>
        <begin position="7"/>
        <end position="77"/>
    </location>
</feature>
<keyword evidence="3 5" id="KW-0949">S-adenosyl-L-methionine</keyword>
<name>A0A4R3K5M5_9BACI</name>
<evidence type="ECO:0000313" key="8">
    <source>
        <dbReference type="EMBL" id="TCS78030.1"/>
    </source>
</evidence>
<dbReference type="PANTHER" id="PTHR18895:SF74">
    <property type="entry name" value="MTRF1L RELEASE FACTOR GLUTAMINE METHYLTRANSFERASE"/>
    <property type="match status" value="1"/>
</dbReference>
<feature type="binding site" evidence="5">
    <location>
        <position position="192"/>
    </location>
    <ligand>
        <name>S-adenosyl-L-methionine</name>
        <dbReference type="ChEBI" id="CHEBI:59789"/>
    </ligand>
</feature>
<proteinExistence type="inferred from homology"/>
<evidence type="ECO:0000313" key="9">
    <source>
        <dbReference type="Proteomes" id="UP000295788"/>
    </source>
</evidence>
<dbReference type="Gene3D" id="3.40.50.150">
    <property type="entry name" value="Vaccinia Virus protein VP39"/>
    <property type="match status" value="1"/>
</dbReference>
<dbReference type="PANTHER" id="PTHR18895">
    <property type="entry name" value="HEMK METHYLTRANSFERASE"/>
    <property type="match status" value="1"/>
</dbReference>
<dbReference type="CDD" id="cd02440">
    <property type="entry name" value="AdoMet_MTases"/>
    <property type="match status" value="1"/>
</dbReference>
<accession>A0A4R3K5M5</accession>
<comment type="caution">
    <text evidence="8">The sequence shown here is derived from an EMBL/GenBank/DDBJ whole genome shotgun (WGS) entry which is preliminary data.</text>
</comment>
<feature type="domain" description="Methyltransferase small" evidence="6">
    <location>
        <begin position="109"/>
        <end position="200"/>
    </location>
</feature>
<feature type="binding site" evidence="5">
    <location>
        <begin position="192"/>
        <end position="195"/>
    </location>
    <ligand>
        <name>substrate</name>
    </ligand>
</feature>
<comment type="function">
    <text evidence="5">Methylates the class 1 translation termination release factors RF1/PrfA and RF2/PrfB on the glutamine residue of the universally conserved GGQ motif.</text>
</comment>
<dbReference type="GO" id="GO:0102559">
    <property type="term" value="F:peptide chain release factor N(5)-glutamine methyltransferase activity"/>
    <property type="evidence" value="ECO:0007669"/>
    <property type="project" value="UniProtKB-EC"/>
</dbReference>
<dbReference type="GO" id="GO:0032259">
    <property type="term" value="P:methylation"/>
    <property type="evidence" value="ECO:0007669"/>
    <property type="project" value="UniProtKB-KW"/>
</dbReference>
<evidence type="ECO:0000256" key="3">
    <source>
        <dbReference type="ARBA" id="ARBA00022691"/>
    </source>
</evidence>
<feature type="binding site" evidence="5">
    <location>
        <position position="148"/>
    </location>
    <ligand>
        <name>S-adenosyl-L-methionine</name>
        <dbReference type="ChEBI" id="CHEBI:59789"/>
    </ligand>
</feature>
<dbReference type="GO" id="GO:0003676">
    <property type="term" value="F:nucleic acid binding"/>
    <property type="evidence" value="ECO:0007669"/>
    <property type="project" value="InterPro"/>
</dbReference>
<dbReference type="Pfam" id="PF17827">
    <property type="entry name" value="PrmC_N"/>
    <property type="match status" value="1"/>
</dbReference>
<dbReference type="NCBIfam" id="TIGR00536">
    <property type="entry name" value="hemK_fam"/>
    <property type="match status" value="1"/>
</dbReference>
<organism evidence="8 9">
    <name type="scientific">Tepidibacillus fermentans</name>
    <dbReference type="NCBI Taxonomy" id="1281767"/>
    <lineage>
        <taxon>Bacteria</taxon>
        <taxon>Bacillati</taxon>
        <taxon>Bacillota</taxon>
        <taxon>Bacilli</taxon>
        <taxon>Bacillales</taxon>
        <taxon>Bacillaceae</taxon>
        <taxon>Tepidibacillus</taxon>
    </lineage>
</organism>